<dbReference type="Proteomes" id="UP000789920">
    <property type="component" value="Unassembled WGS sequence"/>
</dbReference>
<gene>
    <name evidence="1" type="ORF">RPERSI_LOCUS23872</name>
</gene>
<proteinExistence type="predicted"/>
<organism evidence="1 2">
    <name type="scientific">Racocetra persica</name>
    <dbReference type="NCBI Taxonomy" id="160502"/>
    <lineage>
        <taxon>Eukaryota</taxon>
        <taxon>Fungi</taxon>
        <taxon>Fungi incertae sedis</taxon>
        <taxon>Mucoromycota</taxon>
        <taxon>Glomeromycotina</taxon>
        <taxon>Glomeromycetes</taxon>
        <taxon>Diversisporales</taxon>
        <taxon>Gigasporaceae</taxon>
        <taxon>Racocetra</taxon>
    </lineage>
</organism>
<dbReference type="EMBL" id="CAJVQC010075500">
    <property type="protein sequence ID" value="CAG8813907.1"/>
    <property type="molecule type" value="Genomic_DNA"/>
</dbReference>
<feature type="non-terminal residue" evidence="1">
    <location>
        <position position="1"/>
    </location>
</feature>
<keyword evidence="2" id="KW-1185">Reference proteome</keyword>
<accession>A0ACA9RXC3</accession>
<reference evidence="1" key="1">
    <citation type="submission" date="2021-06" db="EMBL/GenBank/DDBJ databases">
        <authorList>
            <person name="Kallberg Y."/>
            <person name="Tangrot J."/>
            <person name="Rosling A."/>
        </authorList>
    </citation>
    <scope>NUCLEOTIDE SEQUENCE</scope>
    <source>
        <strain evidence="1">MA461A</strain>
    </source>
</reference>
<evidence type="ECO:0000313" key="2">
    <source>
        <dbReference type="Proteomes" id="UP000789920"/>
    </source>
</evidence>
<feature type="non-terminal residue" evidence="1">
    <location>
        <position position="70"/>
    </location>
</feature>
<evidence type="ECO:0000313" key="1">
    <source>
        <dbReference type="EMBL" id="CAG8813907.1"/>
    </source>
</evidence>
<comment type="caution">
    <text evidence="1">The sequence shown here is derived from an EMBL/GenBank/DDBJ whole genome shotgun (WGS) entry which is preliminary data.</text>
</comment>
<protein>
    <submittedName>
        <fullName evidence="1">3391_t:CDS:1</fullName>
    </submittedName>
</protein>
<sequence>NPMIAEGPMHSLVGINPMIAEGLMHSLVGTAVNPMITAEVLMHSLVGNKYFIESEESKLFLGGRMLDKYN</sequence>
<name>A0ACA9RXC3_9GLOM</name>